<evidence type="ECO:0000313" key="4">
    <source>
        <dbReference type="Proteomes" id="UP000559027"/>
    </source>
</evidence>
<dbReference type="InterPro" id="IPR022185">
    <property type="entry name" value="DUF3712"/>
</dbReference>
<sequence length="2449" mass="257543">MEQSGPARRSSGFYDANYGSQQSFSSGAELREHAVRPAGVTTTTAAGVPVSGAGEAAGAGEPSGWNDGAHTPQTQPEQPKVPLYKRRWFIITSIVVALLGIALLFIILFPVIRAIVQLVVKRSQIDVDRAVIMNPANDSFTLQFQGNVTHTGIFSASIKFTEPIDVFWLNDPDNDSEGIQIGSTPPFTELHARHKRAPINQTQPFTIVNQTAFSEFTRFMITSETFSWRLSSKNLQVQALKFPVAKGISFDKRVDLNGINSFSGHVQLVDFKLPSDNPAGGIDFEAVTQLNNTSPFVLALGTTVFNLNYDGVFLGSGTSTNTVIDTGLNNITLKGILQPVQNPADLPKVSTLFTNYLNGEASDVIASGQSTLQNDGSVIQWLSDGLQSLDLHVPFKSSIPINPIRTIDIGDMALTFSPDTPWTPGAASSSVRASLMLPFGFNLSIGQIQNEFNIVRNGAPVAGLSTPLGASTSSIRVLGQADTEGTIDIVIANTNLSCPDPEHPAFSAFNANLTSSDAAEFRLVGNSSTIANLSIGQITLNPIKVNVSTQLLGLQGLKGMTVIEGVDVAGGTTDHINLNINVTIHNPSNLNLSTGDLTLQLSRDGTLLGTALLPSLDLRMGNNSITATSVFQANDSPQGLQTLNDFVAKKDVNLTIAGFDGSTNIPSLADAFKTLQIDVTLPGLKTDLLGSAALKVLTTTGRENNISHVTVSLNNPFTAPLRITRISSNVTSHGIPLGTIETDTDFESAPHSTTQSPELNLNMNFDPAALFTVTRALAVEAGLDPAPLDGIVQLGGIQYLSTSTDQPPVRRQDASVFRGFDLPTFVQTAFKKLQSDVQLVTDVTIGDYKTTLQFTQTGVPTSTDDSLNLILPVLAQPIVTKIVAGAGLGVNTVLISDPKQDAFATHLQGSITNAGPFDAKISFPAGLSVAWQGNVFGNIRMEPVQVTGDVGATLDDDSTFNVVNLGTLTDFTKVLLTEESFEWAISGENLTVSALGIDVPEIPFPEKQVKLNGFNGLKDGVKVQTFDLPADDPAGGIHLTLEASTTNPSDVGIQLDSLGFVTMSGDTMIAPVTASGGVTLAPRSTTNLSLVGRLIPQSSSDGLAVVSQIFNNFVAGKPSDVIVQGASAGPSSVTWLNEGIKSLKVGTVLPDRGPQNIIKSIALNEMDLRFTEATAYKPSTSSSSTDAAFTLPFGFPIDIKALEQTIMLGYQGTNFAQLAIPKGPSSTDVQNRIIHLSFDNVPLAVSGDGHSTFQNFLAATTMQKEQTVKLSGTANADASTAVGMLSLTGISFSVDSTIQGLQGLDTKPVTVTSLDVNHGFPDFLLIKTQSTLFNPSNLTIGTGDVSFDLQFQGKSLGTANIQNMVITPGDMKPPIDVHFSPQGDAVSAGRTLLENYLQGINADTAIIGSTSATNIDSLKPALSEIHLSPVTIPALNQTLIKSVSLTFPKNIVDTGVATASFSLSNPFTASINLLRLGASASYQGIHLGSIPNTDISSHPIRAEGHSDVTSPGLPFIFNLDPVAIIGLLRTAAAQNHVDLGPLNDMFQFVLDNPDFKPPVKTTVDDSKPTCVSGHQFDASGAILKALANLKVDLAIDSGTKLDDYATDLSFKQVFIPAHTDQTTLFLIGAVAGPVAQHLVDGSVLAFSEAQITNISNDGFDLSLKGSLTNVGPLDALIEFTEPLTVTWQGKQIAAISLPSICAAANDGVPNYQAQGHLTITHQDDFTSFAEFLLHNEEFEWTISTDKLRLRALGTIFDGVVLEKSVSFKAFNNLPGVSISNFQLPSDDPAGGIHVETDASIPSPAQLGIELGHVTFEAFFQDTLVGPLAADDLTLKPQAVVNTHLTGRIVPQSGKDLEVIGQLFSEFLMGHNSTLMTRGDSVQPPGADGPVNWLSTAFKTLSLSVVLPGQQFDVIKAIQLNDLEVTIKEQDQTFAPPASSKNTVAQYANPFGFSLQAVEAAQKLILNVQGTDVAELDLPKQEVNGGVSTGNTVDLAISFENKPLKSLNNAGFGQLFAGATLMDEVSIGLKGSADVTARTPIGDVPIAGIPIDVTSSLKGIAAFNHQAKLSNVSVAGSGGNGGNEYIVSPLTTALENPSNISLNTVDVALPVMLQGTKIGRAAINEFDLAPGENTYATEFHYEPDNANDTTAQGFLTQFIQSGDTLDLTIKGDAQSTPFESLQAAMSGLTLSTQIPGLNHPNIITHAHVVISLESLTTNLVSVDFDVQNPLDTDMVIEFVQSNGGVDGTTYAFFRQAFENFVIPPGQTVNSGLFDNVLLTQGALASLDIIPLGVLDIDAANTVRIGGTNGYQIPWLKLSQKNVPTSYDLSLSLKSIAGTVEGLLDKAKDIILGQHDSSSAVSSTKTVSSPATVSASGDGEKPTVTTGGATTSEKADDAPAKTTAAAAASGGSGSGDATPDASDSVKDAPKATPAPTDKASPADSAPASNTA</sequence>
<feature type="region of interest" description="Disordered" evidence="1">
    <location>
        <begin position="2357"/>
        <end position="2449"/>
    </location>
</feature>
<dbReference type="EMBL" id="JAACJO010000012">
    <property type="protein sequence ID" value="KAF5351977.1"/>
    <property type="molecule type" value="Genomic_DNA"/>
</dbReference>
<keyword evidence="2" id="KW-0812">Transmembrane</keyword>
<keyword evidence="4" id="KW-1185">Reference proteome</keyword>
<evidence type="ECO:0000313" key="3">
    <source>
        <dbReference type="EMBL" id="KAF5351977.1"/>
    </source>
</evidence>
<evidence type="ECO:0000256" key="1">
    <source>
        <dbReference type="SAM" id="MobiDB-lite"/>
    </source>
</evidence>
<reference evidence="3 4" key="1">
    <citation type="journal article" date="2020" name="ISME J.">
        <title>Uncovering the hidden diversity of litter-decomposition mechanisms in mushroom-forming fungi.</title>
        <authorList>
            <person name="Floudas D."/>
            <person name="Bentzer J."/>
            <person name="Ahren D."/>
            <person name="Johansson T."/>
            <person name="Persson P."/>
            <person name="Tunlid A."/>
        </authorList>
    </citation>
    <scope>NUCLEOTIDE SEQUENCE [LARGE SCALE GENOMIC DNA]</scope>
    <source>
        <strain evidence="3 4">CBS 146.42</strain>
    </source>
</reference>
<dbReference type="PANTHER" id="PTHR35895">
    <property type="entry name" value="CHROMOSOME 16, WHOLE GENOME SHOTGUN SEQUENCE"/>
    <property type="match status" value="1"/>
</dbReference>
<evidence type="ECO:0000256" key="2">
    <source>
        <dbReference type="SAM" id="Phobius"/>
    </source>
</evidence>
<dbReference type="Proteomes" id="UP000559027">
    <property type="component" value="Unassembled WGS sequence"/>
</dbReference>
<name>A0A8H5D1M0_9AGAR</name>
<protein>
    <submittedName>
        <fullName evidence="3">Uncharacterized protein</fullName>
    </submittedName>
</protein>
<dbReference type="Pfam" id="PF12505">
    <property type="entry name" value="DUF3712"/>
    <property type="match status" value="6"/>
</dbReference>
<organism evidence="3 4">
    <name type="scientific">Leucocoprinus leucothites</name>
    <dbReference type="NCBI Taxonomy" id="201217"/>
    <lineage>
        <taxon>Eukaryota</taxon>
        <taxon>Fungi</taxon>
        <taxon>Dikarya</taxon>
        <taxon>Basidiomycota</taxon>
        <taxon>Agaricomycotina</taxon>
        <taxon>Agaricomycetes</taxon>
        <taxon>Agaricomycetidae</taxon>
        <taxon>Agaricales</taxon>
        <taxon>Agaricineae</taxon>
        <taxon>Agaricaceae</taxon>
        <taxon>Leucocoprinus</taxon>
    </lineage>
</organism>
<feature type="compositionally biased region" description="Low complexity" evidence="1">
    <location>
        <begin position="2428"/>
        <end position="2449"/>
    </location>
</feature>
<keyword evidence="2" id="KW-0472">Membrane</keyword>
<dbReference type="PANTHER" id="PTHR35895:SF1">
    <property type="entry name" value="LIPID-BINDING SERUM GLYCOPROTEIN C-TERMINAL DOMAIN-CONTAINING PROTEIN"/>
    <property type="match status" value="1"/>
</dbReference>
<comment type="caution">
    <text evidence="3">The sequence shown here is derived from an EMBL/GenBank/DDBJ whole genome shotgun (WGS) entry which is preliminary data.</text>
</comment>
<dbReference type="GO" id="GO:0000329">
    <property type="term" value="C:fungal-type vacuole membrane"/>
    <property type="evidence" value="ECO:0007669"/>
    <property type="project" value="InterPro"/>
</dbReference>
<feature type="transmembrane region" description="Helical" evidence="2">
    <location>
        <begin position="88"/>
        <end position="112"/>
    </location>
</feature>
<feature type="compositionally biased region" description="Low complexity" evidence="1">
    <location>
        <begin position="2398"/>
        <end position="2420"/>
    </location>
</feature>
<gene>
    <name evidence="3" type="ORF">D9756_007389</name>
</gene>
<keyword evidence="2" id="KW-1133">Transmembrane helix</keyword>
<feature type="compositionally biased region" description="Low complexity" evidence="1">
    <location>
        <begin position="41"/>
        <end position="64"/>
    </location>
</feature>
<dbReference type="InterPro" id="IPR046368">
    <property type="entry name" value="Tag1"/>
</dbReference>
<dbReference type="SUPFAM" id="SSF117070">
    <property type="entry name" value="LEA14-like"/>
    <property type="match status" value="1"/>
</dbReference>
<accession>A0A8H5D1M0</accession>
<dbReference type="OrthoDB" id="10039566at2759"/>
<feature type="region of interest" description="Disordered" evidence="1">
    <location>
        <begin position="41"/>
        <end position="78"/>
    </location>
</feature>
<proteinExistence type="predicted"/>
<feature type="compositionally biased region" description="Low complexity" evidence="1">
    <location>
        <begin position="2357"/>
        <end position="2374"/>
    </location>
</feature>
<feature type="compositionally biased region" description="Polar residues" evidence="1">
    <location>
        <begin position="2381"/>
        <end position="2390"/>
    </location>
</feature>